<evidence type="ECO:0000256" key="4">
    <source>
        <dbReference type="ARBA" id="ARBA00022692"/>
    </source>
</evidence>
<keyword evidence="5 7" id="KW-1133">Transmembrane helix</keyword>
<dbReference type="InterPro" id="IPR051800">
    <property type="entry name" value="PqiA-PqiB_transport"/>
</dbReference>
<feature type="domain" description="Mce/MlaD" evidence="8">
    <location>
        <begin position="41"/>
        <end position="131"/>
    </location>
</feature>
<evidence type="ECO:0000256" key="5">
    <source>
        <dbReference type="ARBA" id="ARBA00022989"/>
    </source>
</evidence>
<feature type="domain" description="Mce/MlaD" evidence="8">
    <location>
        <begin position="394"/>
        <end position="477"/>
    </location>
</feature>
<feature type="domain" description="Mce/MlaD" evidence="8">
    <location>
        <begin position="632"/>
        <end position="692"/>
    </location>
</feature>
<keyword evidence="4 7" id="KW-0812">Transmembrane</keyword>
<dbReference type="InterPro" id="IPR003399">
    <property type="entry name" value="Mce/MlaD"/>
</dbReference>
<evidence type="ECO:0000256" key="1">
    <source>
        <dbReference type="ARBA" id="ARBA00004533"/>
    </source>
</evidence>
<feature type="transmembrane region" description="Helical" evidence="7">
    <location>
        <begin position="12"/>
        <end position="34"/>
    </location>
</feature>
<gene>
    <name evidence="9" type="ORF">JHT90_13255</name>
</gene>
<dbReference type="Proteomes" id="UP000595278">
    <property type="component" value="Chromosome"/>
</dbReference>
<evidence type="ECO:0000256" key="7">
    <source>
        <dbReference type="SAM" id="Phobius"/>
    </source>
</evidence>
<feature type="domain" description="Mce/MlaD" evidence="8">
    <location>
        <begin position="516"/>
        <end position="606"/>
    </location>
</feature>
<protein>
    <submittedName>
        <fullName evidence="9">MCE family protein</fullName>
    </submittedName>
</protein>
<dbReference type="AlphaFoldDB" id="A0A974NF38"/>
<dbReference type="RefSeq" id="WP_201091817.1">
    <property type="nucleotide sequence ID" value="NZ_CP067393.1"/>
</dbReference>
<evidence type="ECO:0000256" key="2">
    <source>
        <dbReference type="ARBA" id="ARBA00022475"/>
    </source>
</evidence>
<comment type="subcellular location">
    <subcellularLocation>
        <location evidence="1">Cell inner membrane</location>
    </subcellularLocation>
</comment>
<accession>A0A974NF38</accession>
<keyword evidence="2" id="KW-1003">Cell membrane</keyword>
<keyword evidence="10" id="KW-1185">Reference proteome</keyword>
<feature type="domain" description="Mce/MlaD" evidence="8">
    <location>
        <begin position="279"/>
        <end position="368"/>
    </location>
</feature>
<evidence type="ECO:0000256" key="3">
    <source>
        <dbReference type="ARBA" id="ARBA00022519"/>
    </source>
</evidence>
<dbReference type="Pfam" id="PF02470">
    <property type="entry name" value="MlaD"/>
    <property type="match status" value="6"/>
</dbReference>
<evidence type="ECO:0000259" key="8">
    <source>
        <dbReference type="Pfam" id="PF02470"/>
    </source>
</evidence>
<evidence type="ECO:0000256" key="6">
    <source>
        <dbReference type="ARBA" id="ARBA00023136"/>
    </source>
</evidence>
<dbReference type="EMBL" id="CP067393">
    <property type="protein sequence ID" value="QQP85332.1"/>
    <property type="molecule type" value="Genomic_DNA"/>
</dbReference>
<keyword evidence="3" id="KW-0997">Cell inner membrane</keyword>
<dbReference type="GO" id="GO:0005886">
    <property type="term" value="C:plasma membrane"/>
    <property type="evidence" value="ECO:0007669"/>
    <property type="project" value="UniProtKB-SubCell"/>
</dbReference>
<evidence type="ECO:0000313" key="9">
    <source>
        <dbReference type="EMBL" id="QQP85332.1"/>
    </source>
</evidence>
<evidence type="ECO:0000313" key="10">
    <source>
        <dbReference type="Proteomes" id="UP000595278"/>
    </source>
</evidence>
<dbReference type="PANTHER" id="PTHR30462:SF0">
    <property type="entry name" value="INTERMEMBRANE TRANSPORT PROTEIN YEBT"/>
    <property type="match status" value="1"/>
</dbReference>
<proteinExistence type="predicted"/>
<feature type="domain" description="Mce/MlaD" evidence="8">
    <location>
        <begin position="155"/>
        <end position="215"/>
    </location>
</feature>
<name>A0A974NF38_9GAMM</name>
<reference evidence="9 10" key="1">
    <citation type="submission" date="2021-01" db="EMBL/GenBank/DDBJ databases">
        <title>Entomomonas sp. F2A isolated from a house cricket (Acheta domesticus).</title>
        <authorList>
            <person name="Spergser J."/>
            <person name="Busse H.-J."/>
        </authorList>
    </citation>
    <scope>NUCLEOTIDE SEQUENCE [LARGE SCALE GENOMIC DNA]</scope>
    <source>
        <strain evidence="9 10">F2A</strain>
    </source>
</reference>
<sequence length="764" mass="83237">MSKLENAKKSKETNLSAFWLLPIVALAVTLWLGWQSYQNQGITVKVEFENGNGIQASKTSVMYKGIAIGKVTDLTIDTDTRKVIATLEIEKEAAPYLGKKSLFWLVSPKVSLGGVTGLETIVSGVYISVEPVEGEQGHKFVALKEAPSLLDNAPGLHLTLKANKLGSLDKGSPIYYKQLKVGEVKNYQLDDDQKSIKVKVLIYKPYEHLVNQQTRFWNASGITVTGGFSGFKVHADSLISLVSGGISFDTPEDQDDIDVALDTDKPFKLYEDYVAAQSGIKVELKLHELSGLTEDKTTVMNQGVQVGILRKIKIDKDYTGATAELSLDPRTEGLLHEGTEFWVVKPSISLTGISGLETIVRGNYIEVRFSKKGEPTRKFTIRRKAPPLNTDAPGLHLVLKSQQLGSLDIGSPVLYRQLKVGSVQSYQLSHDSQKVIIGIHIEPEYAKLVNTSTRFWNVSGISLKGGMSGIEVKSESLLTLLAGGIAFDTPNPKATPVKDVKAFPLYTSEDKAKTAGTTITLKLDTTEGISEGTSIRVRGLEIGVVETMSLTKDLSGVTATARITQGNDLISRSNSIFWVVKPELGLLKTANLGTLITGSYIEVLPGTTSASKQTTFQVRSEPPTVKAQQEKGLYLVLTASRRGSLNIGVPVTYREIPVGKVTNFKLSPQADRVFIDILIEPKYAPLVKVNSQFWNTSGIGIDAGLFKGVKVRTESLQTIMAGGIAFATPETNMGDAATAGRFFILHDEPKEQWLKWAPKIPLKP</sequence>
<dbReference type="PANTHER" id="PTHR30462">
    <property type="entry name" value="INTERMEMBRANE TRANSPORT PROTEIN PQIB-RELATED"/>
    <property type="match status" value="1"/>
</dbReference>
<keyword evidence="6 7" id="KW-0472">Membrane</keyword>
<organism evidence="9 10">
    <name type="scientific">Entomomonas asaccharolytica</name>
    <dbReference type="NCBI Taxonomy" id="2785331"/>
    <lineage>
        <taxon>Bacteria</taxon>
        <taxon>Pseudomonadati</taxon>
        <taxon>Pseudomonadota</taxon>
        <taxon>Gammaproteobacteria</taxon>
        <taxon>Pseudomonadales</taxon>
        <taxon>Pseudomonadaceae</taxon>
        <taxon>Entomomonas</taxon>
    </lineage>
</organism>
<dbReference type="KEGG" id="eaz:JHT90_13255"/>